<feature type="region of interest" description="Disordered" evidence="1">
    <location>
        <begin position="1"/>
        <end position="22"/>
    </location>
</feature>
<evidence type="ECO:0000256" key="2">
    <source>
        <dbReference type="SAM" id="Phobius"/>
    </source>
</evidence>
<keyword evidence="4" id="KW-1185">Reference proteome</keyword>
<evidence type="ECO:0000313" key="4">
    <source>
        <dbReference type="Proteomes" id="UP000076947"/>
    </source>
</evidence>
<keyword evidence="2" id="KW-0472">Membrane</keyword>
<dbReference type="STRING" id="1705.CA21670_03840"/>
<accession>A0A177IQX6</accession>
<evidence type="ECO:0000313" key="3">
    <source>
        <dbReference type="EMBL" id="OAH31299.1"/>
    </source>
</evidence>
<dbReference type="RefSeq" id="WP_066838067.1">
    <property type="nucleotide sequence ID" value="NZ_CAJUDP010000068.1"/>
</dbReference>
<proteinExistence type="predicted"/>
<feature type="region of interest" description="Disordered" evidence="1">
    <location>
        <begin position="160"/>
        <end position="188"/>
    </location>
</feature>
<dbReference type="AlphaFoldDB" id="A0A177IQX6"/>
<sequence>MAFSSTAPSGSPRNSGGQNSRTNRHMVTQAVWLWLGGVIVISVILFAMMSYYASNHSEEGTVTVGEAIAGTQSAADADSGETEKENSQQYPGYRLVELAAALGLPNGAAPEGALEMGMSHDQARIYLMELVNQAVTKGVLTPNEADGVMKAFEAGLVSAPVNITGDDEEDDAEDTDDASSSSSVGSSQ</sequence>
<dbReference type="OrthoDB" id="4427991at2"/>
<organism evidence="3 4">
    <name type="scientific">Corynebacterium stationis</name>
    <dbReference type="NCBI Taxonomy" id="1705"/>
    <lineage>
        <taxon>Bacteria</taxon>
        <taxon>Bacillati</taxon>
        <taxon>Actinomycetota</taxon>
        <taxon>Actinomycetes</taxon>
        <taxon>Mycobacteriales</taxon>
        <taxon>Corynebacteriaceae</taxon>
        <taxon>Corynebacterium</taxon>
    </lineage>
</organism>
<evidence type="ECO:0000256" key="1">
    <source>
        <dbReference type="SAM" id="MobiDB-lite"/>
    </source>
</evidence>
<gene>
    <name evidence="3" type="ORF">AYJ05_10615</name>
</gene>
<comment type="caution">
    <text evidence="3">The sequence shown here is derived from an EMBL/GenBank/DDBJ whole genome shotgun (WGS) entry which is preliminary data.</text>
</comment>
<feature type="compositionally biased region" description="Acidic residues" evidence="1">
    <location>
        <begin position="165"/>
        <end position="177"/>
    </location>
</feature>
<keyword evidence="2" id="KW-1133">Transmembrane helix</keyword>
<dbReference type="EMBL" id="LSTQ01000005">
    <property type="protein sequence ID" value="OAH31299.1"/>
    <property type="molecule type" value="Genomic_DNA"/>
</dbReference>
<dbReference type="Proteomes" id="UP000076947">
    <property type="component" value="Unassembled WGS sequence"/>
</dbReference>
<feature type="compositionally biased region" description="Low complexity" evidence="1">
    <location>
        <begin position="178"/>
        <end position="188"/>
    </location>
</feature>
<feature type="transmembrane region" description="Helical" evidence="2">
    <location>
        <begin position="31"/>
        <end position="53"/>
    </location>
</feature>
<feature type="compositionally biased region" description="Polar residues" evidence="1">
    <location>
        <begin position="1"/>
        <end position="21"/>
    </location>
</feature>
<name>A0A177IQX6_9CORY</name>
<keyword evidence="2" id="KW-0812">Transmembrane</keyword>
<protein>
    <submittedName>
        <fullName evidence="3">Uncharacterized protein</fullName>
    </submittedName>
</protein>
<reference evidence="4" key="1">
    <citation type="submission" date="2016-02" db="EMBL/GenBank/DDBJ databases">
        <authorList>
            <person name="Kaur G."/>
            <person name="Nair G.R."/>
            <person name="Mayilraj S."/>
        </authorList>
    </citation>
    <scope>NUCLEOTIDE SEQUENCE [LARGE SCALE GENOMIC DNA]</scope>
    <source>
        <strain evidence="4">GA-15</strain>
    </source>
</reference>